<accession>A0A9W9AUB9</accession>
<feature type="signal peptide" evidence="2">
    <location>
        <begin position="1"/>
        <end position="25"/>
    </location>
</feature>
<evidence type="ECO:0000256" key="2">
    <source>
        <dbReference type="SAM" id="SignalP"/>
    </source>
</evidence>
<keyword evidence="1" id="KW-1133">Transmembrane helix</keyword>
<gene>
    <name evidence="3" type="ORF">J3R30DRAFT_3424832</name>
</gene>
<organism evidence="3 4">
    <name type="scientific">Lentinula aciculospora</name>
    <dbReference type="NCBI Taxonomy" id="153920"/>
    <lineage>
        <taxon>Eukaryota</taxon>
        <taxon>Fungi</taxon>
        <taxon>Dikarya</taxon>
        <taxon>Basidiomycota</taxon>
        <taxon>Agaricomycotina</taxon>
        <taxon>Agaricomycetes</taxon>
        <taxon>Agaricomycetidae</taxon>
        <taxon>Agaricales</taxon>
        <taxon>Marasmiineae</taxon>
        <taxon>Omphalotaceae</taxon>
        <taxon>Lentinula</taxon>
    </lineage>
</organism>
<feature type="chain" id="PRO_5040849956" description="SLC26A/SulP transporter domain-containing protein" evidence="2">
    <location>
        <begin position="26"/>
        <end position="149"/>
    </location>
</feature>
<proteinExistence type="predicted"/>
<reference evidence="3" key="1">
    <citation type="submission" date="2022-08" db="EMBL/GenBank/DDBJ databases">
        <title>A Global Phylogenomic Analysis of the Shiitake Genus Lentinula.</title>
        <authorList>
            <consortium name="DOE Joint Genome Institute"/>
            <person name="Sierra-Patev S."/>
            <person name="Min B."/>
            <person name="Naranjo-Ortiz M."/>
            <person name="Looney B."/>
            <person name="Konkel Z."/>
            <person name="Slot J.C."/>
            <person name="Sakamoto Y."/>
            <person name="Steenwyk J.L."/>
            <person name="Rokas A."/>
            <person name="Carro J."/>
            <person name="Camarero S."/>
            <person name="Ferreira P."/>
            <person name="Molpeceres G."/>
            <person name="Ruiz-Duenas F.J."/>
            <person name="Serrano A."/>
            <person name="Henrissat B."/>
            <person name="Drula E."/>
            <person name="Hughes K.W."/>
            <person name="Mata J.L."/>
            <person name="Ishikawa N.K."/>
            <person name="Vargas-Isla R."/>
            <person name="Ushijima S."/>
            <person name="Smith C.A."/>
            <person name="Ahrendt S."/>
            <person name="Andreopoulos W."/>
            <person name="He G."/>
            <person name="Labutti K."/>
            <person name="Lipzen A."/>
            <person name="Ng V."/>
            <person name="Riley R."/>
            <person name="Sandor L."/>
            <person name="Barry K."/>
            <person name="Martinez A.T."/>
            <person name="Xiao Y."/>
            <person name="Gibbons J.G."/>
            <person name="Terashima K."/>
            <person name="Grigoriev I.V."/>
            <person name="Hibbett D.S."/>
        </authorList>
    </citation>
    <scope>NUCLEOTIDE SEQUENCE</scope>
    <source>
        <strain evidence="3">JLM2183</strain>
    </source>
</reference>
<dbReference type="AlphaFoldDB" id="A0A9W9AUB9"/>
<dbReference type="EMBL" id="JAOTPV010000001">
    <property type="protein sequence ID" value="KAJ4490753.1"/>
    <property type="molecule type" value="Genomic_DNA"/>
</dbReference>
<keyword evidence="4" id="KW-1185">Reference proteome</keyword>
<name>A0A9W9AUB9_9AGAR</name>
<evidence type="ECO:0000256" key="1">
    <source>
        <dbReference type="SAM" id="Phobius"/>
    </source>
</evidence>
<feature type="transmembrane region" description="Helical" evidence="1">
    <location>
        <begin position="102"/>
        <end position="118"/>
    </location>
</feature>
<evidence type="ECO:0008006" key="5">
    <source>
        <dbReference type="Google" id="ProtNLM"/>
    </source>
</evidence>
<comment type="caution">
    <text evidence="3">The sequence shown here is derived from an EMBL/GenBank/DDBJ whole genome shotgun (WGS) entry which is preliminary data.</text>
</comment>
<feature type="transmembrane region" description="Helical" evidence="1">
    <location>
        <begin position="63"/>
        <end position="81"/>
    </location>
</feature>
<dbReference type="Proteomes" id="UP001150266">
    <property type="component" value="Unassembled WGS sequence"/>
</dbReference>
<evidence type="ECO:0000313" key="3">
    <source>
        <dbReference type="EMBL" id="KAJ4490753.1"/>
    </source>
</evidence>
<keyword evidence="1" id="KW-0472">Membrane</keyword>
<keyword evidence="1" id="KW-0812">Transmembrane</keyword>
<dbReference type="OrthoDB" id="10371655at2759"/>
<protein>
    <recommendedName>
        <fullName evidence="5">SLC26A/SulP transporter domain-containing protein</fullName>
    </recommendedName>
</protein>
<sequence>MINHFRLLSVLAPIILILSSSVVNGVPIVKVDSSDVVLYDLPSELAPKLPFAAVSDLHYSSTLHAVVIACSTGVGAFAQLFHNVVRSIPITIVIEIHTRASVLLALFIVLSLGVYLALEFGEKMDEQLEEAGICYSNHPAKKTRVCLSS</sequence>
<keyword evidence="2" id="KW-0732">Signal</keyword>
<evidence type="ECO:0000313" key="4">
    <source>
        <dbReference type="Proteomes" id="UP001150266"/>
    </source>
</evidence>